<dbReference type="KEGG" id="ifn:GM661_14895"/>
<dbReference type="InterPro" id="IPR013196">
    <property type="entry name" value="HTH_11"/>
</dbReference>
<dbReference type="SUPFAM" id="SSF46785">
    <property type="entry name" value="Winged helix' DNA-binding domain"/>
    <property type="match status" value="1"/>
</dbReference>
<dbReference type="Pfam" id="PF13280">
    <property type="entry name" value="WYL"/>
    <property type="match status" value="1"/>
</dbReference>
<accession>A0A8A7KCH8</accession>
<dbReference type="Gene3D" id="1.10.10.10">
    <property type="entry name" value="Winged helix-like DNA-binding domain superfamily/Winged helix DNA-binding domain"/>
    <property type="match status" value="1"/>
</dbReference>
<dbReference type="InterPro" id="IPR051534">
    <property type="entry name" value="CBASS_pafABC_assoc_protein"/>
</dbReference>
<protein>
    <submittedName>
        <fullName evidence="4">WYL domain-containing protein</fullName>
    </submittedName>
</protein>
<dbReference type="PIRSF" id="PIRSF016838">
    <property type="entry name" value="PafC"/>
    <property type="match status" value="1"/>
</dbReference>
<gene>
    <name evidence="4" type="ORF">GM661_14895</name>
</gene>
<dbReference type="Proteomes" id="UP000665020">
    <property type="component" value="Chromosome"/>
</dbReference>
<dbReference type="InterPro" id="IPR057727">
    <property type="entry name" value="WCX_dom"/>
</dbReference>
<evidence type="ECO:0000259" key="2">
    <source>
        <dbReference type="Pfam" id="PF13280"/>
    </source>
</evidence>
<dbReference type="PANTHER" id="PTHR34580">
    <property type="match status" value="1"/>
</dbReference>
<reference evidence="4" key="1">
    <citation type="submission" date="2019-12" db="EMBL/GenBank/DDBJ databases">
        <authorList>
            <person name="zhang j."/>
            <person name="sun C.M."/>
        </authorList>
    </citation>
    <scope>NUCLEOTIDE SEQUENCE</scope>
    <source>
        <strain evidence="4">NS-1</strain>
    </source>
</reference>
<dbReference type="Pfam" id="PF08279">
    <property type="entry name" value="HTH_11"/>
    <property type="match status" value="1"/>
</dbReference>
<dbReference type="AlphaFoldDB" id="A0A8A7KCH8"/>
<dbReference type="RefSeq" id="WP_230867547.1">
    <property type="nucleotide sequence ID" value="NZ_CP046640.1"/>
</dbReference>
<dbReference type="InterPro" id="IPR036388">
    <property type="entry name" value="WH-like_DNA-bd_sf"/>
</dbReference>
<dbReference type="InterPro" id="IPR036390">
    <property type="entry name" value="WH_DNA-bd_sf"/>
</dbReference>
<feature type="domain" description="WYL" evidence="2">
    <location>
        <begin position="144"/>
        <end position="211"/>
    </location>
</feature>
<feature type="domain" description="WCX" evidence="3">
    <location>
        <begin position="243"/>
        <end position="317"/>
    </location>
</feature>
<dbReference type="InterPro" id="IPR028349">
    <property type="entry name" value="PafC-like"/>
</dbReference>
<evidence type="ECO:0000259" key="1">
    <source>
        <dbReference type="Pfam" id="PF08279"/>
    </source>
</evidence>
<evidence type="ECO:0000313" key="5">
    <source>
        <dbReference type="Proteomes" id="UP000665020"/>
    </source>
</evidence>
<sequence>MSKKNKLYRILKIISLLSNRHKKWKVRELAGLFGVSPRTIYRDFELMEEMRIPIYNDPDSNTYAIMEDFYFKPPKINKEEAMALLLVGQVFQEEIFPYREELNTAVAKIINSLSPSIKKVIDDISSQIIYQNGAFVNLSPFKDIIEMIEKAMKKSITIELDYYSLSSDQLNSRQIDPYNIAYKNGAGYLIGYCHLRSAVRMFRVDRIRGIKLTDLSFEILSDFTIDKYLENTWGVERGDNEERIILIFKGKAARLVKEMEWHPSQHIIDLPGNRIKFEVITGSRKEIKNWILSYGSSVEVIRPADLKEEIADEIEKMQKIYK</sequence>
<dbReference type="InterPro" id="IPR026881">
    <property type="entry name" value="WYL_dom"/>
</dbReference>
<proteinExistence type="predicted"/>
<evidence type="ECO:0000313" key="4">
    <source>
        <dbReference type="EMBL" id="QTL99151.1"/>
    </source>
</evidence>
<dbReference type="EMBL" id="CP046640">
    <property type="protein sequence ID" value="QTL99151.1"/>
    <property type="molecule type" value="Genomic_DNA"/>
</dbReference>
<name>A0A8A7KCH8_9FIRM</name>
<dbReference type="Pfam" id="PF25583">
    <property type="entry name" value="WCX"/>
    <property type="match status" value="1"/>
</dbReference>
<dbReference type="PROSITE" id="PS52050">
    <property type="entry name" value="WYL"/>
    <property type="match status" value="1"/>
</dbReference>
<keyword evidence="5" id="KW-1185">Reference proteome</keyword>
<organism evidence="4 5">
    <name type="scientific">Iocasia fonsfrigidae</name>
    <dbReference type="NCBI Taxonomy" id="2682810"/>
    <lineage>
        <taxon>Bacteria</taxon>
        <taxon>Bacillati</taxon>
        <taxon>Bacillota</taxon>
        <taxon>Clostridia</taxon>
        <taxon>Halanaerobiales</taxon>
        <taxon>Halanaerobiaceae</taxon>
        <taxon>Iocasia</taxon>
    </lineage>
</organism>
<dbReference type="PANTHER" id="PTHR34580:SF1">
    <property type="entry name" value="PROTEIN PAFC"/>
    <property type="match status" value="1"/>
</dbReference>
<evidence type="ECO:0000259" key="3">
    <source>
        <dbReference type="Pfam" id="PF25583"/>
    </source>
</evidence>
<feature type="domain" description="Helix-turn-helix type 11" evidence="1">
    <location>
        <begin position="9"/>
        <end position="58"/>
    </location>
</feature>